<accession>Q1K0F6</accession>
<evidence type="ECO:0000313" key="1">
    <source>
        <dbReference type="EMBL" id="EAT15985.1"/>
    </source>
</evidence>
<dbReference type="RefSeq" id="WP_005999830.1">
    <property type="nucleotide sequence ID" value="NZ_AAEW02000007.1"/>
</dbReference>
<reference evidence="1" key="2">
    <citation type="submission" date="2006-05" db="EMBL/GenBank/DDBJ databases">
        <title>Sequencing of the draft genome and assembly of Desulfuromonas acetoxidans DSM 684.</title>
        <authorList>
            <consortium name="US DOE Joint Genome Institute (JGI-PGF)"/>
            <person name="Copeland A."/>
            <person name="Lucas S."/>
            <person name="Lapidus A."/>
            <person name="Barry K."/>
            <person name="Detter J.C."/>
            <person name="Glavina del Rio T."/>
            <person name="Hammon N."/>
            <person name="Israni S."/>
            <person name="Dalin E."/>
            <person name="Tice H."/>
            <person name="Bruce D."/>
            <person name="Pitluck S."/>
            <person name="Richardson P."/>
        </authorList>
    </citation>
    <scope>NUCLEOTIDE SEQUENCE [LARGE SCALE GENOMIC DNA]</scope>
    <source>
        <strain evidence="1">DSM 684</strain>
    </source>
</reference>
<dbReference type="EMBL" id="AAEW02000007">
    <property type="protein sequence ID" value="EAT15985.1"/>
    <property type="molecule type" value="Genomic_DNA"/>
</dbReference>
<keyword evidence="2" id="KW-1185">Reference proteome</keyword>
<proteinExistence type="predicted"/>
<dbReference type="AlphaFoldDB" id="Q1K0F6"/>
<protein>
    <submittedName>
        <fullName evidence="1">Uncharacterized protein</fullName>
    </submittedName>
</protein>
<dbReference type="Proteomes" id="UP000005695">
    <property type="component" value="Unassembled WGS sequence"/>
</dbReference>
<name>Q1K0F6_DESA6</name>
<dbReference type="OrthoDB" id="5402129at2"/>
<organism evidence="1 2">
    <name type="scientific">Desulfuromonas acetoxidans (strain DSM 684 / 11070)</name>
    <dbReference type="NCBI Taxonomy" id="281689"/>
    <lineage>
        <taxon>Bacteria</taxon>
        <taxon>Pseudomonadati</taxon>
        <taxon>Thermodesulfobacteriota</taxon>
        <taxon>Desulfuromonadia</taxon>
        <taxon>Desulfuromonadales</taxon>
        <taxon>Desulfuromonadaceae</taxon>
        <taxon>Desulfuromonas</taxon>
    </lineage>
</organism>
<comment type="caution">
    <text evidence="1">The sequence shown here is derived from an EMBL/GenBank/DDBJ whole genome shotgun (WGS) entry which is preliminary data.</text>
</comment>
<evidence type="ECO:0000313" key="2">
    <source>
        <dbReference type="Proteomes" id="UP000005695"/>
    </source>
</evidence>
<reference evidence="1" key="1">
    <citation type="submission" date="2006-05" db="EMBL/GenBank/DDBJ databases">
        <title>Annotation of the draft genome assembly of Desulfuromonas acetoxidans DSM 684.</title>
        <authorList>
            <consortium name="US DOE Joint Genome Institute (JGI-ORNL)"/>
            <person name="Larimer F."/>
            <person name="Land M."/>
            <person name="Hauser L."/>
        </authorList>
    </citation>
    <scope>NUCLEOTIDE SEQUENCE [LARGE SCALE GENOMIC DNA]</scope>
    <source>
        <strain evidence="1">DSM 684</strain>
    </source>
</reference>
<sequence>MKDLLQGVTLENGLNVEFSDETVRYYGDYHRIQIDVFVVLEDGRREQFQRLERMGISGDMLEEAKREVMSAFRMNCLPYMASSGFPDKFIASLKQRKVKPLAGLR</sequence>
<gene>
    <name evidence="1" type="ORF">Dace_2285</name>
</gene>